<gene>
    <name evidence="10" type="ORF">A5636_23860</name>
</gene>
<evidence type="ECO:0000256" key="2">
    <source>
        <dbReference type="ARBA" id="ARBA00004196"/>
    </source>
</evidence>
<comment type="cofactor">
    <cofactor evidence="1">
        <name>[4Fe-4S] cluster</name>
        <dbReference type="ChEBI" id="CHEBI:49883"/>
    </cofactor>
</comment>
<evidence type="ECO:0000259" key="9">
    <source>
        <dbReference type="Pfam" id="PF01568"/>
    </source>
</evidence>
<keyword evidence="6" id="KW-0560">Oxidoreductase</keyword>
<evidence type="ECO:0000256" key="4">
    <source>
        <dbReference type="ARBA" id="ARBA00022485"/>
    </source>
</evidence>
<feature type="region of interest" description="Disordered" evidence="7">
    <location>
        <begin position="611"/>
        <end position="635"/>
    </location>
</feature>
<dbReference type="CDD" id="cd02792">
    <property type="entry name" value="MopB_CT_Formate-Dh-Na-like"/>
    <property type="match status" value="1"/>
</dbReference>
<dbReference type="InterPro" id="IPR006656">
    <property type="entry name" value="Mopterin_OxRdtase"/>
</dbReference>
<feature type="compositionally biased region" description="Basic and acidic residues" evidence="7">
    <location>
        <begin position="611"/>
        <end position="627"/>
    </location>
</feature>
<dbReference type="GO" id="GO:0030151">
    <property type="term" value="F:molybdenum ion binding"/>
    <property type="evidence" value="ECO:0007669"/>
    <property type="project" value="TreeGrafter"/>
</dbReference>
<comment type="caution">
    <text evidence="10">The sequence shown here is derived from an EMBL/GenBank/DDBJ whole genome shotgun (WGS) entry which is preliminary data.</text>
</comment>
<keyword evidence="5" id="KW-0479">Metal-binding</keyword>
<keyword evidence="4" id="KW-0004">4Fe-4S</keyword>
<evidence type="ECO:0000256" key="7">
    <source>
        <dbReference type="SAM" id="MobiDB-lite"/>
    </source>
</evidence>
<dbReference type="AlphaFoldDB" id="A0A1A3N3Z5"/>
<dbReference type="EMBL" id="LZLQ01000058">
    <property type="protein sequence ID" value="OBK16863.1"/>
    <property type="molecule type" value="Genomic_DNA"/>
</dbReference>
<evidence type="ECO:0000256" key="5">
    <source>
        <dbReference type="ARBA" id="ARBA00022723"/>
    </source>
</evidence>
<dbReference type="InterPro" id="IPR009010">
    <property type="entry name" value="Asp_de-COase-like_dom_sf"/>
</dbReference>
<evidence type="ECO:0000313" key="10">
    <source>
        <dbReference type="EMBL" id="OBK16863.1"/>
    </source>
</evidence>
<dbReference type="Gene3D" id="2.40.40.20">
    <property type="match status" value="1"/>
</dbReference>
<dbReference type="NCBIfam" id="NF041513">
    <property type="entry name" value="formate_DH_Act"/>
    <property type="match status" value="1"/>
</dbReference>
<dbReference type="PANTHER" id="PTHR43598">
    <property type="entry name" value="TUNGSTEN-CONTAINING FORMYLMETHANOFURAN DEHYDROGENASE 2 SUBUNIT B"/>
    <property type="match status" value="1"/>
</dbReference>
<dbReference type="Proteomes" id="UP000093629">
    <property type="component" value="Unassembled WGS sequence"/>
</dbReference>
<accession>A0A1A3N3Z5</accession>
<dbReference type="PANTHER" id="PTHR43598:SF1">
    <property type="entry name" value="FORMATE DEHYDROGENASE-O MAJOR SUBUNIT"/>
    <property type="match status" value="1"/>
</dbReference>
<dbReference type="GO" id="GO:0009061">
    <property type="term" value="P:anaerobic respiration"/>
    <property type="evidence" value="ECO:0007669"/>
    <property type="project" value="TreeGrafter"/>
</dbReference>
<evidence type="ECO:0000256" key="3">
    <source>
        <dbReference type="ARBA" id="ARBA00010312"/>
    </source>
</evidence>
<dbReference type="Gene3D" id="3.40.50.740">
    <property type="match status" value="1"/>
</dbReference>
<dbReference type="InterPro" id="IPR006657">
    <property type="entry name" value="MoPterin_dinucl-bd_dom"/>
</dbReference>
<dbReference type="Gene3D" id="3.40.228.10">
    <property type="entry name" value="Dimethylsulfoxide Reductase, domain 2"/>
    <property type="match status" value="2"/>
</dbReference>
<evidence type="ECO:0000256" key="1">
    <source>
        <dbReference type="ARBA" id="ARBA00001966"/>
    </source>
</evidence>
<proteinExistence type="inferred from homology"/>
<dbReference type="GO" id="GO:0009055">
    <property type="term" value="F:electron transfer activity"/>
    <property type="evidence" value="ECO:0007669"/>
    <property type="project" value="TreeGrafter"/>
</dbReference>
<evidence type="ECO:0000313" key="11">
    <source>
        <dbReference type="Proteomes" id="UP000093629"/>
    </source>
</evidence>
<comment type="subcellular location">
    <subcellularLocation>
        <location evidence="2">Cell envelope</location>
    </subcellularLocation>
</comment>
<dbReference type="InterPro" id="IPR048158">
    <property type="entry name" value="Formate_DH_Act"/>
</dbReference>
<reference evidence="10 11" key="1">
    <citation type="submission" date="2016-06" db="EMBL/GenBank/DDBJ databases">
        <authorList>
            <person name="Kjaerup R.B."/>
            <person name="Dalgaard T.S."/>
            <person name="Juul-Madsen H.R."/>
        </authorList>
    </citation>
    <scope>NUCLEOTIDE SEQUENCE [LARGE SCALE GENOMIC DNA]</scope>
    <source>
        <strain evidence="10 11">1245139.5</strain>
    </source>
</reference>
<dbReference type="GO" id="GO:0030313">
    <property type="term" value="C:cell envelope"/>
    <property type="evidence" value="ECO:0007669"/>
    <property type="project" value="UniProtKB-SubCell"/>
</dbReference>
<evidence type="ECO:0000259" key="8">
    <source>
        <dbReference type="Pfam" id="PF00384"/>
    </source>
</evidence>
<feature type="domain" description="Molybdopterin oxidoreductase" evidence="8">
    <location>
        <begin position="2"/>
        <end position="369"/>
    </location>
</feature>
<dbReference type="SUPFAM" id="SSF50692">
    <property type="entry name" value="ADC-like"/>
    <property type="match status" value="1"/>
</dbReference>
<protein>
    <submittedName>
        <fullName evidence="10">Formate dehydrogenase</fullName>
    </submittedName>
</protein>
<dbReference type="Pfam" id="PF00384">
    <property type="entry name" value="Molybdopterin"/>
    <property type="match status" value="1"/>
</dbReference>
<sequence length="875" mass="96630">MANADCIVIQGSNMAECHPVGYQWVEEARAKGAKVIHVDPRFTRTSAVSDRHIAIRAGSDVVLLGALINYVISNELWFSEYVVAYTNAATLINEDFRDTEDLGGLFSGFDPETGHYDPSTWAYAEHETDGEHGASASARAAGDDHGSGGPPLLHANVQRDDTLQHPRTVFQIVKRHYARYTPEMVRDVCGISVEDFDYLARAVTQNSNRERTTCFAYAVGWTQHTLGAQFIRAATILQLLLGNIGRPGGGIMALRGHATIQGSTDIPTLFNLLPGYLPMPKAGSHDTFDEYVEAVGPKQQKGFWANADAYLVSLLKAWWGDVAREDNNWAYDYLPRLSGPHGTYQTVMAMLEDEVDGYFLLGQNPAVGSAHGRMQRLGMSHLKWLVVRDLNLIESATFWKDGPEIASGELKTEDIATEVFFFPAATHVEKAGSFTQTQRMVQWRHQAVDPPGDCQSELQFFVELGHQIRQRLADSTDERDRPLLDLTWDYPTNEHGEPDSEAVLAEINGFQLTGPEAGRPLSGYHELRADGSTACGCWIYSGVRADGVNQAARRAPQGGPRPNQSEWGWAWPADRRILYNRASADPDGKPWSERKRYVWWDPEAGRWLGHDVPDFPPDRAPDARPDPDVGGPEALAGDDPFIMQADGKGWLFAPKGLVDGPLPTHYEPQESPVANALYPQQQSPSRIMFPRKDNLWAPSAGDPGAGVYPYIFTTYRLTEHHTAGGMSRWLPYLSELQPEMFCEVSPELAAERGLEPYGWATIVSPRAAIEAKVLVTERMTPLTVGGRTVHQIGLPYHWGVGSDAVVSGDAANDLLGVVLDPNVQIQESKAGSCDIRPGRRPQGEALLRLIDEYQSRAGVTVETDNIRVTDPEREG</sequence>
<keyword evidence="4" id="KW-0408">Iron</keyword>
<dbReference type="GO" id="GO:0043546">
    <property type="term" value="F:molybdopterin cofactor binding"/>
    <property type="evidence" value="ECO:0007669"/>
    <property type="project" value="InterPro"/>
</dbReference>
<dbReference type="GO" id="GO:0051539">
    <property type="term" value="F:4 iron, 4 sulfur cluster binding"/>
    <property type="evidence" value="ECO:0007669"/>
    <property type="project" value="UniProtKB-KW"/>
</dbReference>
<dbReference type="GO" id="GO:0016491">
    <property type="term" value="F:oxidoreductase activity"/>
    <property type="evidence" value="ECO:0007669"/>
    <property type="project" value="UniProtKB-KW"/>
</dbReference>
<comment type="similarity">
    <text evidence="3">Belongs to the prokaryotic molybdopterin-containing oxidoreductase family.</text>
</comment>
<dbReference type="SUPFAM" id="SSF53706">
    <property type="entry name" value="Formate dehydrogenase/DMSO reductase, domains 1-3"/>
    <property type="match status" value="1"/>
</dbReference>
<dbReference type="Pfam" id="PF01568">
    <property type="entry name" value="Molydop_binding"/>
    <property type="match status" value="1"/>
</dbReference>
<evidence type="ECO:0000256" key="6">
    <source>
        <dbReference type="ARBA" id="ARBA00023002"/>
    </source>
</evidence>
<keyword evidence="4" id="KW-0411">Iron-sulfur</keyword>
<keyword evidence="11" id="KW-1185">Reference proteome</keyword>
<feature type="region of interest" description="Disordered" evidence="7">
    <location>
        <begin position="127"/>
        <end position="158"/>
    </location>
</feature>
<feature type="domain" description="Molybdopterin dinucleotide-binding" evidence="9">
    <location>
        <begin position="711"/>
        <end position="829"/>
    </location>
</feature>
<organism evidence="10 11">
    <name type="scientific">Mycobacterium asiaticum</name>
    <dbReference type="NCBI Taxonomy" id="1790"/>
    <lineage>
        <taxon>Bacteria</taxon>
        <taxon>Bacillati</taxon>
        <taxon>Actinomycetota</taxon>
        <taxon>Actinomycetes</taxon>
        <taxon>Mycobacteriales</taxon>
        <taxon>Mycobacteriaceae</taxon>
        <taxon>Mycobacterium</taxon>
    </lineage>
</organism>
<name>A0A1A3N3Z5_MYCAS</name>